<evidence type="ECO:0000313" key="16">
    <source>
        <dbReference type="EMBL" id="RHE14728.1"/>
    </source>
</evidence>
<evidence type="ECO:0000313" key="14">
    <source>
        <dbReference type="EMBL" id="RGV65578.1"/>
    </source>
</evidence>
<evidence type="ECO:0000313" key="32">
    <source>
        <dbReference type="Proteomes" id="UP000293506"/>
    </source>
</evidence>
<evidence type="ECO:0000313" key="15">
    <source>
        <dbReference type="EMBL" id="RHC09997.1"/>
    </source>
</evidence>
<feature type="transmembrane region" description="Helical" evidence="6">
    <location>
        <begin position="288"/>
        <end position="306"/>
    </location>
</feature>
<feature type="transmembrane region" description="Helical" evidence="6">
    <location>
        <begin position="366"/>
        <end position="387"/>
    </location>
</feature>
<keyword evidence="7" id="KW-0132">Cell division</keyword>
<evidence type="ECO:0000256" key="4">
    <source>
        <dbReference type="ARBA" id="ARBA00022989"/>
    </source>
</evidence>
<evidence type="ECO:0000313" key="26">
    <source>
        <dbReference type="Proteomes" id="UP000283585"/>
    </source>
</evidence>
<evidence type="ECO:0000313" key="10">
    <source>
        <dbReference type="EMBL" id="RGN90523.1"/>
    </source>
</evidence>
<keyword evidence="4 6" id="KW-1133">Transmembrane helix</keyword>
<reference evidence="22 23" key="2">
    <citation type="submission" date="2018-08" db="EMBL/GenBank/DDBJ databases">
        <title>A genome reference for cultivated species of the human gut microbiota.</title>
        <authorList>
            <person name="Zou Y."/>
            <person name="Xue W."/>
            <person name="Luo G."/>
        </authorList>
    </citation>
    <scope>NUCLEOTIDE SEQUENCE [LARGE SCALE GENOMIC DNA]</scope>
    <source>
        <strain evidence="14 25">AF14-23</strain>
        <strain evidence="13 28">AF21-24</strain>
        <strain evidence="12 30">AF25-21</strain>
        <strain evidence="11 26">AF29-2BH</strain>
        <strain evidence="18 31">AF37-6AC</strain>
        <strain evidence="17 27">AM27-32LB</strain>
        <strain evidence="16 29">AM29-25AC</strain>
        <strain evidence="15 24">AM37-4AC</strain>
        <strain evidence="10 22">OM03-6</strain>
        <strain evidence="9 23">OM06-11AA</strain>
    </source>
</reference>
<gene>
    <name evidence="7" type="primary">ytgP</name>
    <name evidence="18" type="ORF">DW021_03185</name>
    <name evidence="17" type="ORF">DW723_02015</name>
    <name evidence="16" type="ORF">DW767_02810</name>
    <name evidence="15" type="ORF">DW859_00855</name>
    <name evidence="14" type="ORF">DWW07_03235</name>
    <name evidence="13" type="ORF">DWX77_13950</name>
    <name evidence="12" type="ORF">DWY46_05110</name>
    <name evidence="11" type="ORF">DWZ12_09195</name>
    <name evidence="10" type="ORF">DXB38_00610</name>
    <name evidence="9" type="ORF">DXB81_01080</name>
    <name evidence="19" type="ORF">EAI82_02910</name>
    <name evidence="7" type="ORF">ERS852394_00297</name>
    <name evidence="8" type="ORF">ERS852533_00079</name>
</gene>
<name>A0A173X5P3_9FIRM</name>
<evidence type="ECO:0000313" key="23">
    <source>
        <dbReference type="Proteomes" id="UP000261222"/>
    </source>
</evidence>
<evidence type="ECO:0000313" key="17">
    <source>
        <dbReference type="EMBL" id="RHE77946.1"/>
    </source>
</evidence>
<evidence type="ECO:0000313" key="20">
    <source>
        <dbReference type="Proteomes" id="UP000095409"/>
    </source>
</evidence>
<dbReference type="Proteomes" id="UP000095409">
    <property type="component" value="Unassembled WGS sequence"/>
</dbReference>
<evidence type="ECO:0000313" key="25">
    <source>
        <dbReference type="Proteomes" id="UP000265828"/>
    </source>
</evidence>
<evidence type="ECO:0000313" key="11">
    <source>
        <dbReference type="EMBL" id="RGQ04732.1"/>
    </source>
</evidence>
<dbReference type="CDD" id="cd13124">
    <property type="entry name" value="MATE_SpoVB_like"/>
    <property type="match status" value="1"/>
</dbReference>
<dbReference type="Proteomes" id="UP000285897">
    <property type="component" value="Unassembled WGS sequence"/>
</dbReference>
<feature type="transmembrane region" description="Helical" evidence="6">
    <location>
        <begin position="336"/>
        <end position="360"/>
    </location>
</feature>
<feature type="transmembrane region" description="Helical" evidence="6">
    <location>
        <begin position="489"/>
        <end position="512"/>
    </location>
</feature>
<keyword evidence="5 6" id="KW-0472">Membrane</keyword>
<dbReference type="Proteomes" id="UP000095413">
    <property type="component" value="Unassembled WGS sequence"/>
</dbReference>
<dbReference type="Proteomes" id="UP000265808">
    <property type="component" value="Unassembled WGS sequence"/>
</dbReference>
<keyword evidence="7" id="KW-0131">Cell cycle</keyword>
<evidence type="ECO:0000256" key="1">
    <source>
        <dbReference type="ARBA" id="ARBA00004651"/>
    </source>
</evidence>
<accession>A0A173X5P3</accession>
<reference evidence="19 32" key="3">
    <citation type="journal article" date="2019" name="Science, e1252229">
        <title>Invertible promoters mediate bacterial phase variation, antibiotic resistance, and host adaptation in the gut.</title>
        <authorList>
            <person name="Jiang X."/>
            <person name="Hall A.B."/>
            <person name="Arthur T.D."/>
            <person name="Plichta D.R."/>
            <person name="Covington C.T."/>
            <person name="Poyet M."/>
            <person name="Crothers J."/>
            <person name="Moses P.L."/>
            <person name="Tolonen A.C."/>
            <person name="Vlamakis H."/>
            <person name="Alm E.J."/>
            <person name="Xavier R.J."/>
        </authorList>
    </citation>
    <scope>NUCLEOTIDE SEQUENCE [LARGE SCALE GENOMIC DNA]</scope>
    <source>
        <strain evidence="19">Af_0058</strain>
        <strain evidence="32">af_0058</strain>
    </source>
</reference>
<dbReference type="EMBL" id="QSKO01000002">
    <property type="protein sequence ID" value="RHE77946.1"/>
    <property type="molecule type" value="Genomic_DNA"/>
</dbReference>
<comment type="subcellular location">
    <subcellularLocation>
        <location evidence="1">Cell membrane</location>
        <topology evidence="1">Multi-pass membrane protein</topology>
    </subcellularLocation>
</comment>
<evidence type="ECO:0000256" key="5">
    <source>
        <dbReference type="ARBA" id="ARBA00023136"/>
    </source>
</evidence>
<dbReference type="Proteomes" id="UP000265828">
    <property type="component" value="Unassembled WGS sequence"/>
</dbReference>
<dbReference type="PANTHER" id="PTHR30250:SF21">
    <property type="entry name" value="LIPID II FLIPPASE MURJ"/>
    <property type="match status" value="1"/>
</dbReference>
<dbReference type="InterPro" id="IPR024923">
    <property type="entry name" value="PG_synth_SpoVB"/>
</dbReference>
<feature type="transmembrane region" description="Helical" evidence="6">
    <location>
        <begin position="237"/>
        <end position="258"/>
    </location>
</feature>
<evidence type="ECO:0000313" key="12">
    <source>
        <dbReference type="EMBL" id="RGR50765.1"/>
    </source>
</evidence>
<dbReference type="EMBL" id="QSHL01000001">
    <property type="protein sequence ID" value="RHC09997.1"/>
    <property type="molecule type" value="Genomic_DNA"/>
</dbReference>
<sequence>MNQKNNLVKNASFLMVAAMISKVIGLLYKSPLSSIVGNMGMGYISLAQNAYMILLMIASFSIPQAVSKLISERIALKDYKNAQKIFHGSLIYAAIVGGIVALVCLFGARFIIPSNQPNAVLALQILSPTIFLSGILGVYRGYFQAYRNMMPTSISQILEQIFNAAVSLIAAWMFIKYFADGTDGSVAKWGAAGSTVGTTAGVVIALLFMLLVYGVNRNAIKCRVRHDHYHDEESYGEILKLIILIVSPIILSSFIYNINGYLNGVLYSEIMGKHGVNADMISMMYAEYATYFMSIINIPLTLSSAAPTSMIPEVSALYATGDIDETRRRVDQTVQLSMFISIPCAVGLAVLAQPIVLLLFGGTNGVAGKLLMLGSFTILLNGMSNISNGVLQGIGKPKIPMITAAVALVVDVIVVVALLMFTDLGIYALLVAMIVYAIVVCVMNDFFMKKYLEYKNPWKAAYVSPLIASAVMGVVAAGVYYGFHAILPSNIICLGVSIILAAAAYFLVYILVDKTASERLSRMPGGAYLVRIAQRIRR</sequence>
<dbReference type="EMBL" id="QRSS01000009">
    <property type="protein sequence ID" value="RGQ04732.1"/>
    <property type="molecule type" value="Genomic_DNA"/>
</dbReference>
<proteinExistence type="predicted"/>
<dbReference type="OrthoDB" id="9775950at2"/>
<dbReference type="GO" id="GO:0051301">
    <property type="term" value="P:cell division"/>
    <property type="evidence" value="ECO:0007669"/>
    <property type="project" value="UniProtKB-KW"/>
</dbReference>
<evidence type="ECO:0000313" key="19">
    <source>
        <dbReference type="EMBL" id="RYT68172.1"/>
    </source>
</evidence>
<evidence type="ECO:0000313" key="31">
    <source>
        <dbReference type="Proteomes" id="UP000285897"/>
    </source>
</evidence>
<dbReference type="Proteomes" id="UP000284644">
    <property type="component" value="Unassembled WGS sequence"/>
</dbReference>
<dbReference type="EMBL" id="QROS01000002">
    <property type="protein sequence ID" value="RHL49363.1"/>
    <property type="molecule type" value="Genomic_DNA"/>
</dbReference>
<evidence type="ECO:0000313" key="9">
    <source>
        <dbReference type="EMBL" id="RGN07153.1"/>
    </source>
</evidence>
<evidence type="ECO:0000313" key="7">
    <source>
        <dbReference type="EMBL" id="CUN46406.1"/>
    </source>
</evidence>
<evidence type="ECO:0000313" key="18">
    <source>
        <dbReference type="EMBL" id="RHL49363.1"/>
    </source>
</evidence>
<dbReference type="AlphaFoldDB" id="A0A173X5P3"/>
<evidence type="ECO:0000313" key="22">
    <source>
        <dbReference type="Proteomes" id="UP000261105"/>
    </source>
</evidence>
<dbReference type="Proteomes" id="UP000285839">
    <property type="component" value="Unassembled WGS sequence"/>
</dbReference>
<dbReference type="EMBL" id="QSJW01000002">
    <property type="protein sequence ID" value="RHE14728.1"/>
    <property type="molecule type" value="Genomic_DNA"/>
</dbReference>
<feature type="transmembrane region" description="Helical" evidence="6">
    <location>
        <begin position="50"/>
        <end position="70"/>
    </location>
</feature>
<dbReference type="Proteomes" id="UP000261105">
    <property type="component" value="Unassembled WGS sequence"/>
</dbReference>
<dbReference type="EMBL" id="QSUB01000001">
    <property type="protein sequence ID" value="RGN07153.1"/>
    <property type="molecule type" value="Genomic_DNA"/>
</dbReference>
<dbReference type="PIRSF" id="PIRSF038958">
    <property type="entry name" value="PG_synth_SpoVB"/>
    <property type="match status" value="1"/>
</dbReference>
<evidence type="ECO:0000313" key="21">
    <source>
        <dbReference type="Proteomes" id="UP000095413"/>
    </source>
</evidence>
<dbReference type="GeneID" id="79804533"/>
<protein>
    <submittedName>
        <fullName evidence="9">Polysaccharide biosynthesis protein</fullName>
    </submittedName>
    <submittedName>
        <fullName evidence="7">Probable cell division protein ytgP</fullName>
    </submittedName>
</protein>
<dbReference type="Proteomes" id="UP000283585">
    <property type="component" value="Unassembled WGS sequence"/>
</dbReference>
<dbReference type="RefSeq" id="WP_055055143.1">
    <property type="nucleotide sequence ID" value="NZ_CYZD01000001.1"/>
</dbReference>
<evidence type="ECO:0000256" key="2">
    <source>
        <dbReference type="ARBA" id="ARBA00022475"/>
    </source>
</evidence>
<reference evidence="20 21" key="1">
    <citation type="submission" date="2015-09" db="EMBL/GenBank/DDBJ databases">
        <authorList>
            <consortium name="Pathogen Informatics"/>
        </authorList>
    </citation>
    <scope>NUCLEOTIDE SEQUENCE [LARGE SCALE GENOMIC DNA]</scope>
    <source>
        <strain evidence="7 20">2789STDY5608837</strain>
        <strain evidence="8 21">2789STDY5834921</strain>
    </source>
</reference>
<dbReference type="Proteomes" id="UP000283928">
    <property type="component" value="Unassembled WGS sequence"/>
</dbReference>
<dbReference type="Proteomes" id="UP000284242">
    <property type="component" value="Unassembled WGS sequence"/>
</dbReference>
<feature type="transmembrane region" description="Helical" evidence="6">
    <location>
        <begin position="460"/>
        <end position="483"/>
    </location>
</feature>
<dbReference type="InterPro" id="IPR050833">
    <property type="entry name" value="Poly_Biosynth_Transport"/>
</dbReference>
<dbReference type="Proteomes" id="UP000261222">
    <property type="component" value="Unassembled WGS sequence"/>
</dbReference>
<dbReference type="EMBL" id="QRUH01000002">
    <property type="protein sequence ID" value="RGR50765.1"/>
    <property type="molecule type" value="Genomic_DNA"/>
</dbReference>
<dbReference type="GO" id="GO:0005886">
    <property type="term" value="C:plasma membrane"/>
    <property type="evidence" value="ECO:0007669"/>
    <property type="project" value="UniProtKB-SubCell"/>
</dbReference>
<feature type="transmembrane region" description="Helical" evidence="6">
    <location>
        <begin position="90"/>
        <end position="112"/>
    </location>
</feature>
<feature type="transmembrane region" description="Helical" evidence="6">
    <location>
        <begin position="12"/>
        <end position="30"/>
    </location>
</feature>
<evidence type="ECO:0000256" key="3">
    <source>
        <dbReference type="ARBA" id="ARBA00022692"/>
    </source>
</evidence>
<evidence type="ECO:0000313" key="8">
    <source>
        <dbReference type="EMBL" id="CUP03859.1"/>
    </source>
</evidence>
<evidence type="ECO:0000313" key="24">
    <source>
        <dbReference type="Proteomes" id="UP000265808"/>
    </source>
</evidence>
<feature type="transmembrane region" description="Helical" evidence="6">
    <location>
        <begin position="191"/>
        <end position="216"/>
    </location>
</feature>
<dbReference type="Pfam" id="PF01943">
    <property type="entry name" value="Polysacc_synt"/>
    <property type="match status" value="1"/>
</dbReference>
<evidence type="ECO:0000313" key="29">
    <source>
        <dbReference type="Proteomes" id="UP000284644"/>
    </source>
</evidence>
<dbReference type="EMBL" id="CZBA01000001">
    <property type="protein sequence ID" value="CUP03859.1"/>
    <property type="molecule type" value="Genomic_DNA"/>
</dbReference>
<organism evidence="7 20">
    <name type="scientific">Blautia obeum</name>
    <dbReference type="NCBI Taxonomy" id="40520"/>
    <lineage>
        <taxon>Bacteria</taxon>
        <taxon>Bacillati</taxon>
        <taxon>Bacillota</taxon>
        <taxon>Clostridia</taxon>
        <taxon>Lachnospirales</taxon>
        <taxon>Lachnospiraceae</taxon>
        <taxon>Blautia</taxon>
    </lineage>
</organism>
<feature type="transmembrane region" description="Helical" evidence="6">
    <location>
        <begin position="426"/>
        <end position="448"/>
    </location>
</feature>
<feature type="transmembrane region" description="Helical" evidence="6">
    <location>
        <begin position="160"/>
        <end position="179"/>
    </location>
</feature>
<evidence type="ECO:0000313" key="30">
    <source>
        <dbReference type="Proteomes" id="UP000285839"/>
    </source>
</evidence>
<dbReference type="PANTHER" id="PTHR30250">
    <property type="entry name" value="PST FAMILY PREDICTED COLANIC ACID TRANSPORTER"/>
    <property type="match status" value="1"/>
</dbReference>
<evidence type="ECO:0000256" key="6">
    <source>
        <dbReference type="SAM" id="Phobius"/>
    </source>
</evidence>
<evidence type="ECO:0000313" key="13">
    <source>
        <dbReference type="EMBL" id="RGS70004.1"/>
    </source>
</evidence>
<feature type="transmembrane region" description="Helical" evidence="6">
    <location>
        <begin position="118"/>
        <end position="139"/>
    </location>
</feature>
<dbReference type="EMBL" id="QRZI01000002">
    <property type="protein sequence ID" value="RGV65578.1"/>
    <property type="molecule type" value="Genomic_DNA"/>
</dbReference>
<evidence type="ECO:0000313" key="27">
    <source>
        <dbReference type="Proteomes" id="UP000283928"/>
    </source>
</evidence>
<dbReference type="EMBL" id="CYZD01000001">
    <property type="protein sequence ID" value="CUN46406.1"/>
    <property type="molecule type" value="Genomic_DNA"/>
</dbReference>
<feature type="transmembrane region" description="Helical" evidence="6">
    <location>
        <begin position="399"/>
        <end position="420"/>
    </location>
</feature>
<keyword evidence="3 6" id="KW-0812">Transmembrane</keyword>
<dbReference type="EMBL" id="RCXQ01000002">
    <property type="protein sequence ID" value="RYT68172.1"/>
    <property type="molecule type" value="Genomic_DNA"/>
</dbReference>
<dbReference type="EMBL" id="QSUZ01000001">
    <property type="protein sequence ID" value="RGN90523.1"/>
    <property type="molecule type" value="Genomic_DNA"/>
</dbReference>
<dbReference type="Proteomes" id="UP000293506">
    <property type="component" value="Unassembled WGS sequence"/>
</dbReference>
<dbReference type="EMBL" id="QRVV01000061">
    <property type="protein sequence ID" value="RGS70004.1"/>
    <property type="molecule type" value="Genomic_DNA"/>
</dbReference>
<evidence type="ECO:0000313" key="28">
    <source>
        <dbReference type="Proteomes" id="UP000284242"/>
    </source>
</evidence>
<keyword evidence="2" id="KW-1003">Cell membrane</keyword>
<dbReference type="InterPro" id="IPR002797">
    <property type="entry name" value="Polysacc_synth"/>
</dbReference>